<dbReference type="EMBL" id="WHWB01032738">
    <property type="protein sequence ID" value="KAJ7424102.1"/>
    <property type="molecule type" value="Genomic_DNA"/>
</dbReference>
<organism evidence="1 2">
    <name type="scientific">Willisornis vidua</name>
    <name type="common">Xingu scale-backed antbird</name>
    <dbReference type="NCBI Taxonomy" id="1566151"/>
    <lineage>
        <taxon>Eukaryota</taxon>
        <taxon>Metazoa</taxon>
        <taxon>Chordata</taxon>
        <taxon>Craniata</taxon>
        <taxon>Vertebrata</taxon>
        <taxon>Euteleostomi</taxon>
        <taxon>Archelosauria</taxon>
        <taxon>Archosauria</taxon>
        <taxon>Dinosauria</taxon>
        <taxon>Saurischia</taxon>
        <taxon>Theropoda</taxon>
        <taxon>Coelurosauria</taxon>
        <taxon>Aves</taxon>
        <taxon>Neognathae</taxon>
        <taxon>Neoaves</taxon>
        <taxon>Telluraves</taxon>
        <taxon>Australaves</taxon>
        <taxon>Passeriformes</taxon>
        <taxon>Thamnophilidae</taxon>
        <taxon>Willisornis</taxon>
    </lineage>
</organism>
<comment type="caution">
    <text evidence="1">The sequence shown here is derived from an EMBL/GenBank/DDBJ whole genome shotgun (WGS) entry which is preliminary data.</text>
</comment>
<dbReference type="Proteomes" id="UP001145742">
    <property type="component" value="Unassembled WGS sequence"/>
</dbReference>
<accession>A0ABQ9DKD2</accession>
<protein>
    <submittedName>
        <fullName evidence="1">Uncharacterized protein</fullName>
    </submittedName>
</protein>
<proteinExistence type="predicted"/>
<gene>
    <name evidence="1" type="ORF">WISP_30412</name>
</gene>
<reference evidence="1" key="1">
    <citation type="submission" date="2019-10" db="EMBL/GenBank/DDBJ databases">
        <authorList>
            <person name="Soares A.E.R."/>
            <person name="Aleixo A."/>
            <person name="Schneider P."/>
            <person name="Miyaki C.Y."/>
            <person name="Schneider M.P."/>
            <person name="Mello C."/>
            <person name="Vasconcelos A.T.R."/>
        </authorList>
    </citation>
    <scope>NUCLEOTIDE SEQUENCE</scope>
    <source>
        <tissue evidence="1">Muscle</tissue>
    </source>
</reference>
<sequence length="256" mass="29695">MFSFRYQSECPNFRISREIEFQLFWKEESGFGRIDFGAIPYLKLIATLLMKSTDFCVLLCKFYPNKHNYHVPNLYLPLPQNKGPSNCAPTSLFKTFLADRAEAQPLVWTLQDNMTTAELGRWKSTKEIQDIKHVDNLIPKNPFAHLKGFDNHEFTFECQWCYFGAMTYPKDENGNLVNSGRDKPEMFNAFFASIFNMDNGPRGSQCPELEDHDCEKHQLPADPELVWDLLLQLDPYKSTGPDGIYPRILKELLMSL</sequence>
<keyword evidence="2" id="KW-1185">Reference proteome</keyword>
<evidence type="ECO:0000313" key="1">
    <source>
        <dbReference type="EMBL" id="KAJ7424102.1"/>
    </source>
</evidence>
<name>A0ABQ9DKD2_9PASS</name>
<evidence type="ECO:0000313" key="2">
    <source>
        <dbReference type="Proteomes" id="UP001145742"/>
    </source>
</evidence>